<feature type="non-terminal residue" evidence="1">
    <location>
        <position position="77"/>
    </location>
</feature>
<dbReference type="AlphaFoldDB" id="A0A382BSU9"/>
<evidence type="ECO:0000313" key="1">
    <source>
        <dbReference type="EMBL" id="SVB16669.1"/>
    </source>
</evidence>
<proteinExistence type="predicted"/>
<dbReference type="EMBL" id="UINC01031124">
    <property type="protein sequence ID" value="SVB16669.1"/>
    <property type="molecule type" value="Genomic_DNA"/>
</dbReference>
<reference evidence="1" key="1">
    <citation type="submission" date="2018-05" db="EMBL/GenBank/DDBJ databases">
        <authorList>
            <person name="Lanie J.A."/>
            <person name="Ng W.-L."/>
            <person name="Kazmierczak K.M."/>
            <person name="Andrzejewski T.M."/>
            <person name="Davidsen T.M."/>
            <person name="Wayne K.J."/>
            <person name="Tettelin H."/>
            <person name="Glass J.I."/>
            <person name="Rusch D."/>
            <person name="Podicherti R."/>
            <person name="Tsui H.-C.T."/>
            <person name="Winkler M.E."/>
        </authorList>
    </citation>
    <scope>NUCLEOTIDE SEQUENCE</scope>
</reference>
<name>A0A382BSU9_9ZZZZ</name>
<organism evidence="1">
    <name type="scientific">marine metagenome</name>
    <dbReference type="NCBI Taxonomy" id="408172"/>
    <lineage>
        <taxon>unclassified sequences</taxon>
        <taxon>metagenomes</taxon>
        <taxon>ecological metagenomes</taxon>
    </lineage>
</organism>
<sequence length="77" mass="8640">MRQIYVNWQNSSLGFNGYPWPNTVSCSIHCIGHEFGSYAVIGLFQSEVSGDILFFVNHKRSRQSIGSSRTISVVSKL</sequence>
<accession>A0A382BSU9</accession>
<protein>
    <submittedName>
        <fullName evidence="1">Uncharacterized protein</fullName>
    </submittedName>
</protein>
<gene>
    <name evidence="1" type="ORF">METZ01_LOCUS169523</name>
</gene>